<dbReference type="Pfam" id="PF02589">
    <property type="entry name" value="LUD_dom"/>
    <property type="match status" value="1"/>
</dbReference>
<sequence>MSEKQASAFDDIRTEWKNRLGTTIVKALEGRGYGAAYVSTKEEALKAVLKLIPEGASVGVPGTVTIREIGAFEALEKKGHTVHHHWDPSLTAEGKKQKLKDELSSDVFLTSTNAVTIDGKMVNIDGTGNRLAGMCWTGGKIIYVVGINKVCKDVESAMQRVRDVATPMNAIRLGLDVPCAKLGYHIGCPVPKTVCRALLIMENPTMGRESHVILVGEDLGY</sequence>
<reference evidence="2 3" key="1">
    <citation type="submission" date="2022-01" db="EMBL/GenBank/DDBJ databases">
        <title>Dethiosulfovibrio faecalis sp. nov., a novel proteolytic, non-sulfur-reducing bacterium isolated from a marine aquaculture solid waste bioreactor.</title>
        <authorList>
            <person name="Grabowski S."/>
            <person name="Apolinario E."/>
            <person name="Schneider N."/>
            <person name="Marshall C.W."/>
            <person name="Sowers K.R."/>
        </authorList>
    </citation>
    <scope>NUCLEOTIDE SEQUENCE [LARGE SCALE GENOMIC DNA]</scope>
    <source>
        <strain evidence="2 3">DSM 12537</strain>
    </source>
</reference>
<dbReference type="Proteomes" id="UP001200430">
    <property type="component" value="Unassembled WGS sequence"/>
</dbReference>
<gene>
    <name evidence="2" type="ORF">L2W38_00900</name>
</gene>
<evidence type="ECO:0000313" key="2">
    <source>
        <dbReference type="EMBL" id="MCF4141377.1"/>
    </source>
</evidence>
<evidence type="ECO:0000259" key="1">
    <source>
        <dbReference type="Pfam" id="PF02589"/>
    </source>
</evidence>
<dbReference type="PANTHER" id="PTHR36179:SF2">
    <property type="entry name" value="LUD DOMAIN-CONTAINING PROTEIN"/>
    <property type="match status" value="1"/>
</dbReference>
<proteinExistence type="predicted"/>
<dbReference type="PANTHER" id="PTHR36179">
    <property type="entry name" value="LUD_DOM DOMAIN-CONTAINING PROTEIN"/>
    <property type="match status" value="1"/>
</dbReference>
<dbReference type="EMBL" id="JAKGUD010000001">
    <property type="protein sequence ID" value="MCF4141377.1"/>
    <property type="molecule type" value="Genomic_DNA"/>
</dbReference>
<name>A0ABS9EMG6_9BACT</name>
<dbReference type="InterPro" id="IPR003741">
    <property type="entry name" value="LUD_dom"/>
</dbReference>
<dbReference type="RefSeq" id="WP_236097729.1">
    <property type="nucleotide sequence ID" value="NZ_JAKGUD010000001.1"/>
</dbReference>
<keyword evidence="3" id="KW-1185">Reference proteome</keyword>
<protein>
    <submittedName>
        <fullName evidence="2">Lactate utilization protein</fullName>
    </submittedName>
</protein>
<feature type="domain" description="LUD" evidence="1">
    <location>
        <begin position="24"/>
        <end position="215"/>
    </location>
</feature>
<comment type="caution">
    <text evidence="2">The sequence shown here is derived from an EMBL/GenBank/DDBJ whole genome shotgun (WGS) entry which is preliminary data.</text>
</comment>
<evidence type="ECO:0000313" key="3">
    <source>
        <dbReference type="Proteomes" id="UP001200430"/>
    </source>
</evidence>
<organism evidence="2 3">
    <name type="scientific">Dethiosulfovibrio marinus</name>
    <dbReference type="NCBI Taxonomy" id="133532"/>
    <lineage>
        <taxon>Bacteria</taxon>
        <taxon>Thermotogati</taxon>
        <taxon>Synergistota</taxon>
        <taxon>Synergistia</taxon>
        <taxon>Synergistales</taxon>
        <taxon>Dethiosulfovibrionaceae</taxon>
        <taxon>Dethiosulfovibrio</taxon>
    </lineage>
</organism>
<accession>A0ABS9EMG6</accession>